<comment type="caution">
    <text evidence="2">The sequence shown here is derived from an EMBL/GenBank/DDBJ whole genome shotgun (WGS) entry which is preliminary data.</text>
</comment>
<organism evidence="2 3">
    <name type="scientific">Anaerosacchariphilus polymeriproducens</name>
    <dbReference type="NCBI Taxonomy" id="1812858"/>
    <lineage>
        <taxon>Bacteria</taxon>
        <taxon>Bacillati</taxon>
        <taxon>Bacillota</taxon>
        <taxon>Clostridia</taxon>
        <taxon>Lachnospirales</taxon>
        <taxon>Lachnospiraceae</taxon>
        <taxon>Anaerosacchariphilus</taxon>
    </lineage>
</organism>
<dbReference type="GO" id="GO:0016757">
    <property type="term" value="F:glycosyltransferase activity"/>
    <property type="evidence" value="ECO:0007669"/>
    <property type="project" value="InterPro"/>
</dbReference>
<dbReference type="SUPFAM" id="SSF53756">
    <property type="entry name" value="UDP-Glycosyltransferase/glycogen phosphorylase"/>
    <property type="match status" value="1"/>
</dbReference>
<dbReference type="EMBL" id="QRCT01000051">
    <property type="protein sequence ID" value="RDU21891.1"/>
    <property type="molecule type" value="Genomic_DNA"/>
</dbReference>
<dbReference type="InterPro" id="IPR001296">
    <property type="entry name" value="Glyco_trans_1"/>
</dbReference>
<accession>A0A371AQP1</accession>
<dbReference type="AlphaFoldDB" id="A0A371AQP1"/>
<evidence type="ECO:0000313" key="2">
    <source>
        <dbReference type="EMBL" id="RDU21891.1"/>
    </source>
</evidence>
<keyword evidence="3" id="KW-1185">Reference proteome</keyword>
<dbReference type="Proteomes" id="UP000255036">
    <property type="component" value="Unassembled WGS sequence"/>
</dbReference>
<keyword evidence="2" id="KW-0808">Transferase</keyword>
<dbReference type="Pfam" id="PF00534">
    <property type="entry name" value="Glycos_transf_1"/>
    <property type="match status" value="1"/>
</dbReference>
<evidence type="ECO:0000259" key="1">
    <source>
        <dbReference type="Pfam" id="PF00534"/>
    </source>
</evidence>
<reference evidence="2 3" key="1">
    <citation type="submission" date="2018-07" db="EMBL/GenBank/DDBJ databases">
        <title>Anaerosacharophilus polymeroproducens gen. nov. sp. nov., an anaerobic bacterium isolated from salt field.</title>
        <authorList>
            <person name="Kim W."/>
            <person name="Yang S.-H."/>
            <person name="Oh J."/>
            <person name="Lee J.-H."/>
            <person name="Kwon K.K."/>
        </authorList>
    </citation>
    <scope>NUCLEOTIDE SEQUENCE [LARGE SCALE GENOMIC DNA]</scope>
    <source>
        <strain evidence="2 3">MCWD5</strain>
    </source>
</reference>
<proteinExistence type="predicted"/>
<evidence type="ECO:0000313" key="3">
    <source>
        <dbReference type="Proteomes" id="UP000255036"/>
    </source>
</evidence>
<name>A0A371AQP1_9FIRM</name>
<protein>
    <submittedName>
        <fullName evidence="2">Glycosyltransferase</fullName>
    </submittedName>
</protein>
<feature type="domain" description="Glycosyl transferase family 1" evidence="1">
    <location>
        <begin position="363"/>
        <end position="514"/>
    </location>
</feature>
<sequence length="544" mass="62655">MEKTWTRIIRLDSGGIIMEQTKKLLEIISEEITQYEDYVSEKLQMLFLELDEKVSELAQGEKDWVEQQIKNLIESNFLYKRIYLNSVLMQMFGKVEYLEEIAGLALTNSKIRPATKYFLSNKLFACLILNEKLGTENARYLLWKLSQQSCNEYENYLELELNPIPKEERNPNLILVITDHFVHVSHAPTKTALDRCAMIKKKLHKECLLIHTTEGVTREGEIPFLIRAIPGYTLETCFNDEHSKKEYQEWNGVKIPFVQSERNMPNPIDVKVLIDTIKQLKPLFIIDIGTASMVANLSSKLVPVLGLNLCFSELAFTTETYQALGRKLNDKDLALLRKLDIPKSHVIESTFTFSFVPQKQNLTREQIGFGENEFIIAVVGFRLDIEVTSEFIVMLESVLNENIKIAFIGVFKEYEKFEERHPILKTNAYNVGYQEDILSVIEHCNLFVNPIRKGGGSSCVEAMSKGLPVVTTKHGDVAANVGEMFCVNDYNEMREQINKYYQDSEFYNEMSGKALERASILQDTDHAFYQIMNEMCQREGMTLD</sequence>
<gene>
    <name evidence="2" type="ORF">DWV06_18080</name>
</gene>
<dbReference type="Gene3D" id="3.40.50.2000">
    <property type="entry name" value="Glycogen Phosphorylase B"/>
    <property type="match status" value="1"/>
</dbReference>